<accession>A0A328HIB3</accession>
<comment type="caution">
    <text evidence="1">The sequence shown here is derived from an EMBL/GenBank/DDBJ whole genome shotgun (WGS) entry which is preliminary data.</text>
</comment>
<proteinExistence type="predicted"/>
<sequence>MRLGRGHYALWTLQTPGQPHLATCHRRLAGGILPHRFSGNISTLHPPVRPLKDVLVHALQCLPEREALVMVECAFGRGDIDLDFLCRLLPGPRNGRARVGFHLNKPQFKNDIRRNNVGAATGYRVLRYLYEDVLYRPEEMLEQIRLTLTTPPRMPC</sequence>
<evidence type="ECO:0000313" key="1">
    <source>
        <dbReference type="EMBL" id="RAM37871.1"/>
    </source>
</evidence>
<dbReference type="EMBL" id="QLNP01000064">
    <property type="protein sequence ID" value="RAM37871.1"/>
    <property type="molecule type" value="Genomic_DNA"/>
</dbReference>
<protein>
    <submittedName>
        <fullName evidence="1">Uncharacterized protein</fullName>
    </submittedName>
</protein>
<dbReference type="RefSeq" id="WP_111903205.1">
    <property type="nucleotide sequence ID" value="NZ_QLNP01000064.1"/>
</dbReference>
<reference evidence="1 2" key="1">
    <citation type="submission" date="2018-04" db="EMBL/GenBank/DDBJ databases">
        <title>Bacteria isolated from cave deposits of Manipur.</title>
        <authorList>
            <person name="Sahoo D."/>
            <person name="Sarangthem I."/>
            <person name="Nandeibam J."/>
        </authorList>
    </citation>
    <scope>NUCLEOTIDE SEQUENCE [LARGE SCALE GENOMIC DNA]</scope>
    <source>
        <strain evidence="2">mrc11</strain>
    </source>
</reference>
<name>A0A328HIB3_ARTGO</name>
<evidence type="ECO:0000313" key="2">
    <source>
        <dbReference type="Proteomes" id="UP000249166"/>
    </source>
</evidence>
<dbReference type="Proteomes" id="UP000249166">
    <property type="component" value="Unassembled WGS sequence"/>
</dbReference>
<gene>
    <name evidence="1" type="ORF">DBZ45_06985</name>
</gene>
<dbReference type="AlphaFoldDB" id="A0A328HIB3"/>
<organism evidence="1 2">
    <name type="scientific">Arthrobacter globiformis</name>
    <dbReference type="NCBI Taxonomy" id="1665"/>
    <lineage>
        <taxon>Bacteria</taxon>
        <taxon>Bacillati</taxon>
        <taxon>Actinomycetota</taxon>
        <taxon>Actinomycetes</taxon>
        <taxon>Micrococcales</taxon>
        <taxon>Micrococcaceae</taxon>
        <taxon>Arthrobacter</taxon>
    </lineage>
</organism>
<dbReference type="OrthoDB" id="5144556at2"/>